<dbReference type="Proteomes" id="UP000253987">
    <property type="component" value="Unassembled WGS sequence"/>
</dbReference>
<dbReference type="Pfam" id="PF01636">
    <property type="entry name" value="APH"/>
    <property type="match status" value="1"/>
</dbReference>
<dbReference type="InterPro" id="IPR011009">
    <property type="entry name" value="Kinase-like_dom_sf"/>
</dbReference>
<organism evidence="2 3">
    <name type="scientific">Marinobacter vulgaris</name>
    <dbReference type="NCBI Taxonomy" id="1928331"/>
    <lineage>
        <taxon>Bacteria</taxon>
        <taxon>Pseudomonadati</taxon>
        <taxon>Pseudomonadota</taxon>
        <taxon>Gammaproteobacteria</taxon>
        <taxon>Pseudomonadales</taxon>
        <taxon>Marinobacteraceae</taxon>
        <taxon>Marinobacter</taxon>
    </lineage>
</organism>
<gene>
    <name evidence="2" type="ORF">DIT71_09815</name>
</gene>
<dbReference type="RefSeq" id="WP_114613046.1">
    <property type="nucleotide sequence ID" value="NZ_QFWX01000004.1"/>
</dbReference>
<protein>
    <recommendedName>
        <fullName evidence="1">Aminoglycoside phosphotransferase domain-containing protein</fullName>
    </recommendedName>
</protein>
<dbReference type="OrthoDB" id="9810277at2"/>
<dbReference type="SUPFAM" id="SSF56112">
    <property type="entry name" value="Protein kinase-like (PK-like)"/>
    <property type="match status" value="1"/>
</dbReference>
<accession>A0A2V3ZY98</accession>
<reference evidence="3" key="1">
    <citation type="submission" date="2018-05" db="EMBL/GenBank/DDBJ databases">
        <authorList>
            <person name="Lu D."/>
        </authorList>
    </citation>
    <scope>NUCLEOTIDE SEQUENCE [LARGE SCALE GENOMIC DNA]</scope>
    <source>
        <strain evidence="3">F01</strain>
    </source>
</reference>
<evidence type="ECO:0000259" key="1">
    <source>
        <dbReference type="Pfam" id="PF01636"/>
    </source>
</evidence>
<sequence length="339" mass="38171">MAETSRLPEIEEKVAFLSDAASYPVEADSVEVQETHMSWVFLVGPRVYKLKKPVARQLFDFTTVDNRYKNCVEEARLNIRLGGDTYIGVEQLGVLAGGGLALGGQGIPVDWLVVMRRLPAASMLEMQIKSSAVEYQRVRDAAELLARFYDSAASVQLSGEQYLERLRRGISENYRQLTDYSLPEDRVRSVCDQQMTLLGKHSVQFADRATAGRLVEAHGDLRPEHVCLTDPPVVIDCLEFSRDLRIRDPADELAFLAMECQKLGDEKVGRILFEVYGQITGDEPEACLVDFYKAYRASERARLAIWHLDDDDQERRGPWRQKALDYLAIASHHGEGSGS</sequence>
<comment type="caution">
    <text evidence="2">The sequence shown here is derived from an EMBL/GenBank/DDBJ whole genome shotgun (WGS) entry which is preliminary data.</text>
</comment>
<evidence type="ECO:0000313" key="2">
    <source>
        <dbReference type="EMBL" id="PXX90821.1"/>
    </source>
</evidence>
<feature type="domain" description="Aminoglycoside phosphotransferase" evidence="1">
    <location>
        <begin position="112"/>
        <end position="272"/>
    </location>
</feature>
<proteinExistence type="predicted"/>
<reference evidence="2 3" key="2">
    <citation type="submission" date="2018-06" db="EMBL/GenBank/DDBJ databases">
        <title>Marinobactersediminissp. nov, a moderately halophilic bacterium isolated from marine solar saltern.</title>
        <authorList>
            <person name="Zhang Y."/>
        </authorList>
    </citation>
    <scope>NUCLEOTIDE SEQUENCE [LARGE SCALE GENOMIC DNA]</scope>
    <source>
        <strain evidence="2 3">F01</strain>
    </source>
</reference>
<dbReference type="EMBL" id="QFWX01000004">
    <property type="protein sequence ID" value="PXX90821.1"/>
    <property type="molecule type" value="Genomic_DNA"/>
</dbReference>
<evidence type="ECO:0000313" key="3">
    <source>
        <dbReference type="Proteomes" id="UP000253987"/>
    </source>
</evidence>
<dbReference type="InterPro" id="IPR002575">
    <property type="entry name" value="Aminoglycoside_PTrfase"/>
</dbReference>
<name>A0A2V3ZY98_9GAMM</name>
<keyword evidence="3" id="KW-1185">Reference proteome</keyword>
<dbReference type="AlphaFoldDB" id="A0A2V3ZY98"/>